<keyword evidence="3" id="KW-1185">Reference proteome</keyword>
<dbReference type="STRING" id="1232681.ADIS_3655"/>
<organism evidence="2 3">
    <name type="scientific">Lunatimonas lonarensis</name>
    <dbReference type="NCBI Taxonomy" id="1232681"/>
    <lineage>
        <taxon>Bacteria</taxon>
        <taxon>Pseudomonadati</taxon>
        <taxon>Bacteroidota</taxon>
        <taxon>Cytophagia</taxon>
        <taxon>Cytophagales</taxon>
        <taxon>Cyclobacteriaceae</taxon>
    </lineage>
</organism>
<dbReference type="EMBL" id="AQHR01000096">
    <property type="protein sequence ID" value="EON75764.1"/>
    <property type="molecule type" value="Genomic_DNA"/>
</dbReference>
<gene>
    <name evidence="2" type="ORF">ADIS_3655</name>
</gene>
<feature type="compositionally biased region" description="Acidic residues" evidence="1">
    <location>
        <begin position="45"/>
        <end position="65"/>
    </location>
</feature>
<proteinExistence type="predicted"/>
<name>R7ZP14_9BACT</name>
<protein>
    <submittedName>
        <fullName evidence="2">Uncharacterized protein</fullName>
    </submittedName>
</protein>
<dbReference type="Proteomes" id="UP000013909">
    <property type="component" value="Unassembled WGS sequence"/>
</dbReference>
<dbReference type="RefSeq" id="WP_010855786.1">
    <property type="nucleotide sequence ID" value="NZ_AQHR01000096.1"/>
</dbReference>
<dbReference type="AlphaFoldDB" id="R7ZP14"/>
<evidence type="ECO:0000313" key="2">
    <source>
        <dbReference type="EMBL" id="EON75764.1"/>
    </source>
</evidence>
<feature type="region of interest" description="Disordered" evidence="1">
    <location>
        <begin position="45"/>
        <end position="80"/>
    </location>
</feature>
<comment type="caution">
    <text evidence="2">The sequence shown here is derived from an EMBL/GenBank/DDBJ whole genome shotgun (WGS) entry which is preliminary data.</text>
</comment>
<evidence type="ECO:0000313" key="3">
    <source>
        <dbReference type="Proteomes" id="UP000013909"/>
    </source>
</evidence>
<evidence type="ECO:0000256" key="1">
    <source>
        <dbReference type="SAM" id="MobiDB-lite"/>
    </source>
</evidence>
<reference evidence="2 3" key="1">
    <citation type="submission" date="2013-02" db="EMBL/GenBank/DDBJ databases">
        <title>A novel strain isolated from Lonar lake, Maharashtra, India.</title>
        <authorList>
            <person name="Singh A."/>
        </authorList>
    </citation>
    <scope>NUCLEOTIDE SEQUENCE [LARGE SCALE GENOMIC DNA]</scope>
    <source>
        <strain evidence="2 3">AK24</strain>
    </source>
</reference>
<accession>R7ZP14</accession>
<sequence>MKAIEELYYLLGRLESLKMKNEVKVEEMGFVRNILEKNQIFKEADDEFDPEYDQDEYSSDYDDSEPFMMGDPRYDSSENPWIDVFGEGEEAEAAYWNTE</sequence>